<gene>
    <name evidence="1" type="ORF">KEF29_02940</name>
</gene>
<comment type="caution">
    <text evidence="1">The sequence shown here is derived from an EMBL/GenBank/DDBJ whole genome shotgun (WGS) entry which is preliminary data.</text>
</comment>
<organism evidence="1 2">
    <name type="scientific">Streptomyces tuirus</name>
    <dbReference type="NCBI Taxonomy" id="68278"/>
    <lineage>
        <taxon>Bacteria</taxon>
        <taxon>Bacillati</taxon>
        <taxon>Actinomycetota</taxon>
        <taxon>Actinomycetes</taxon>
        <taxon>Kitasatosporales</taxon>
        <taxon>Streptomycetaceae</taxon>
        <taxon>Streptomyces</taxon>
    </lineage>
</organism>
<accession>A0A941J3Z2</accession>
<sequence>MAYRPYPNVDRALKQLDRHYPSAPVIPMPPALRAIGDAIGQFRENAQRAAGQGFGSGTYVLSTRRPGVVSGPA</sequence>
<protein>
    <submittedName>
        <fullName evidence="1">Uncharacterized protein</fullName>
    </submittedName>
</protein>
<evidence type="ECO:0000313" key="2">
    <source>
        <dbReference type="Proteomes" id="UP000682308"/>
    </source>
</evidence>
<reference evidence="1 2" key="1">
    <citation type="submission" date="2021-04" db="EMBL/GenBank/DDBJ databases">
        <title>Characterization of the biosynthetic gene cluster of new lipopeptides with antitumor activity in the genome of the marine Streptomyces PHM034.</title>
        <authorList>
            <person name="Ceniceros A."/>
            <person name="Canedo L."/>
            <person name="Mendez C."/>
            <person name="Olano C."/>
            <person name="Schleissner C."/>
            <person name="Cuevas C."/>
            <person name="De La Calle F."/>
            <person name="Salas J.A."/>
        </authorList>
    </citation>
    <scope>NUCLEOTIDE SEQUENCE [LARGE SCALE GENOMIC DNA]</scope>
    <source>
        <strain evidence="1 2">PHM034</strain>
    </source>
</reference>
<dbReference type="Proteomes" id="UP000682308">
    <property type="component" value="Unassembled WGS sequence"/>
</dbReference>
<dbReference type="EMBL" id="JAGTPG010000001">
    <property type="protein sequence ID" value="MBR8638564.1"/>
    <property type="molecule type" value="Genomic_DNA"/>
</dbReference>
<evidence type="ECO:0000313" key="1">
    <source>
        <dbReference type="EMBL" id="MBR8638564.1"/>
    </source>
</evidence>
<name>A0A941J3Z2_9ACTN</name>
<proteinExistence type="predicted"/>
<keyword evidence="2" id="KW-1185">Reference proteome</keyword>
<dbReference type="AlphaFoldDB" id="A0A941J3Z2"/>